<accession>A0AAD4IWR8</accession>
<evidence type="ECO:0000313" key="3">
    <source>
        <dbReference type="Proteomes" id="UP001190926"/>
    </source>
</evidence>
<proteinExistence type="predicted"/>
<organism evidence="2 3">
    <name type="scientific">Perilla frutescens var. hirtella</name>
    <name type="common">Perilla citriodora</name>
    <name type="synonym">Perilla setoyensis</name>
    <dbReference type="NCBI Taxonomy" id="608512"/>
    <lineage>
        <taxon>Eukaryota</taxon>
        <taxon>Viridiplantae</taxon>
        <taxon>Streptophyta</taxon>
        <taxon>Embryophyta</taxon>
        <taxon>Tracheophyta</taxon>
        <taxon>Spermatophyta</taxon>
        <taxon>Magnoliopsida</taxon>
        <taxon>eudicotyledons</taxon>
        <taxon>Gunneridae</taxon>
        <taxon>Pentapetalae</taxon>
        <taxon>asterids</taxon>
        <taxon>lamiids</taxon>
        <taxon>Lamiales</taxon>
        <taxon>Lamiaceae</taxon>
        <taxon>Nepetoideae</taxon>
        <taxon>Elsholtzieae</taxon>
        <taxon>Perilla</taxon>
    </lineage>
</organism>
<keyword evidence="1" id="KW-0812">Transmembrane</keyword>
<reference evidence="2 3" key="1">
    <citation type="journal article" date="2021" name="Nat. Commun.">
        <title>Incipient diploidization of the medicinal plant Perilla within 10,000 years.</title>
        <authorList>
            <person name="Zhang Y."/>
            <person name="Shen Q."/>
            <person name="Leng L."/>
            <person name="Zhang D."/>
            <person name="Chen S."/>
            <person name="Shi Y."/>
            <person name="Ning Z."/>
            <person name="Chen S."/>
        </authorList>
    </citation>
    <scope>NUCLEOTIDE SEQUENCE [LARGE SCALE GENOMIC DNA]</scope>
    <source>
        <strain evidence="3">cv. PC099</strain>
    </source>
</reference>
<dbReference type="EMBL" id="SDAM02001264">
    <property type="protein sequence ID" value="KAH6822483.1"/>
    <property type="molecule type" value="Genomic_DNA"/>
</dbReference>
<keyword evidence="1" id="KW-0472">Membrane</keyword>
<dbReference type="Proteomes" id="UP001190926">
    <property type="component" value="Unassembled WGS sequence"/>
</dbReference>
<keyword evidence="1" id="KW-1133">Transmembrane helix</keyword>
<comment type="caution">
    <text evidence="2">The sequence shown here is derived from an EMBL/GenBank/DDBJ whole genome shotgun (WGS) entry which is preliminary data.</text>
</comment>
<evidence type="ECO:0000256" key="1">
    <source>
        <dbReference type="SAM" id="Phobius"/>
    </source>
</evidence>
<sequence>MVRQWRGGDNWDASGAAAAYGGAVLALWAVLLSLFLITAVVFSCAGGSSQDKTSATSHADTYGGAGCGGACGAGCGG</sequence>
<protein>
    <submittedName>
        <fullName evidence="2">Uncharacterized protein</fullName>
    </submittedName>
</protein>
<keyword evidence="3" id="KW-1185">Reference proteome</keyword>
<feature type="transmembrane region" description="Helical" evidence="1">
    <location>
        <begin position="20"/>
        <end position="42"/>
    </location>
</feature>
<name>A0AAD4IWR8_PERFH</name>
<dbReference type="PANTHER" id="PTHR37199:SF5">
    <property type="entry name" value="TRANSMEMBRANE PROTEIN"/>
    <property type="match status" value="1"/>
</dbReference>
<dbReference type="PANTHER" id="PTHR37199">
    <property type="entry name" value="TRANSMEMBRANE PROTEIN"/>
    <property type="match status" value="1"/>
</dbReference>
<evidence type="ECO:0000313" key="2">
    <source>
        <dbReference type="EMBL" id="KAH6822483.1"/>
    </source>
</evidence>
<gene>
    <name evidence="2" type="ORF">C2S53_007810</name>
</gene>
<dbReference type="AlphaFoldDB" id="A0AAD4IWR8"/>